<dbReference type="Gene3D" id="2.30.30.190">
    <property type="entry name" value="CAP Gly-rich-like domain"/>
    <property type="match status" value="1"/>
</dbReference>
<keyword evidence="5" id="KW-0433">Leucine-rich repeat</keyword>
<dbReference type="EnsemblMetazoa" id="CJA02833.1">
    <property type="protein sequence ID" value="CJA02833.1"/>
    <property type="gene ID" value="WBGene00122037"/>
</dbReference>
<dbReference type="SMART" id="SM01052">
    <property type="entry name" value="CAP_GLY"/>
    <property type="match status" value="1"/>
</dbReference>
<dbReference type="SUPFAM" id="SSF52058">
    <property type="entry name" value="L domain-like"/>
    <property type="match status" value="1"/>
</dbReference>
<evidence type="ECO:0000256" key="1">
    <source>
        <dbReference type="ARBA" id="ARBA00004496"/>
    </source>
</evidence>
<dbReference type="Pfam" id="PF01302">
    <property type="entry name" value="CAP_GLY"/>
    <property type="match status" value="1"/>
</dbReference>
<dbReference type="SUPFAM" id="SSF74924">
    <property type="entry name" value="Cap-Gly domain"/>
    <property type="match status" value="1"/>
</dbReference>
<name>A0A8R1HLS1_CAEJA</name>
<evidence type="ECO:0000259" key="10">
    <source>
        <dbReference type="PROSITE" id="PS50245"/>
    </source>
</evidence>
<comment type="subcellular location">
    <subcellularLocation>
        <location evidence="1">Cytoplasm</location>
    </subcellularLocation>
</comment>
<evidence type="ECO:0000256" key="7">
    <source>
        <dbReference type="ARBA" id="ARBA00023186"/>
    </source>
</evidence>
<dbReference type="PANTHER" id="PTHR18849:SF0">
    <property type="entry name" value="CILIA- AND FLAGELLA-ASSOCIATED PROTEIN 410-RELATED"/>
    <property type="match status" value="1"/>
</dbReference>
<evidence type="ECO:0000313" key="11">
    <source>
        <dbReference type="EnsemblMetazoa" id="CJA02833.1"/>
    </source>
</evidence>
<dbReference type="InterPro" id="IPR000938">
    <property type="entry name" value="CAP-Gly_domain"/>
</dbReference>
<dbReference type="AlphaFoldDB" id="A0A8R1HLS1"/>
<dbReference type="InterPro" id="IPR001611">
    <property type="entry name" value="Leu-rich_rpt"/>
</dbReference>
<keyword evidence="4" id="KW-0963">Cytoplasm</keyword>
<evidence type="ECO:0000256" key="9">
    <source>
        <dbReference type="ARBA" id="ARBA00030180"/>
    </source>
</evidence>
<keyword evidence="12" id="KW-1185">Reference proteome</keyword>
<dbReference type="FunFam" id="2.30.30.190:FF:000016">
    <property type="entry name" value="Tubulin-folding cofactor E"/>
    <property type="match status" value="1"/>
</dbReference>
<dbReference type="FunFam" id="3.80.10.10:FF:001275">
    <property type="entry name" value="Protein CBG01587"/>
    <property type="match status" value="1"/>
</dbReference>
<reference evidence="12" key="1">
    <citation type="submission" date="2010-08" db="EMBL/GenBank/DDBJ databases">
        <authorList>
            <consortium name="Caenorhabditis japonica Sequencing Consortium"/>
            <person name="Wilson R.K."/>
        </authorList>
    </citation>
    <scope>NUCLEOTIDE SEQUENCE [LARGE SCALE GENOMIC DNA]</scope>
    <source>
        <strain evidence="12">DF5081</strain>
    </source>
</reference>
<dbReference type="InterPro" id="IPR032675">
    <property type="entry name" value="LRR_dom_sf"/>
</dbReference>
<dbReference type="Proteomes" id="UP000005237">
    <property type="component" value="Unassembled WGS sequence"/>
</dbReference>
<dbReference type="Pfam" id="PF12799">
    <property type="entry name" value="LRR_4"/>
    <property type="match status" value="1"/>
</dbReference>
<dbReference type="PROSITE" id="PS51450">
    <property type="entry name" value="LRR"/>
    <property type="match status" value="1"/>
</dbReference>
<organism evidence="11 12">
    <name type="scientific">Caenorhabditis japonica</name>
    <dbReference type="NCBI Taxonomy" id="281687"/>
    <lineage>
        <taxon>Eukaryota</taxon>
        <taxon>Metazoa</taxon>
        <taxon>Ecdysozoa</taxon>
        <taxon>Nematoda</taxon>
        <taxon>Chromadorea</taxon>
        <taxon>Rhabditida</taxon>
        <taxon>Rhabditina</taxon>
        <taxon>Rhabditomorpha</taxon>
        <taxon>Rhabditoidea</taxon>
        <taxon>Rhabditidae</taxon>
        <taxon>Peloderinae</taxon>
        <taxon>Caenorhabditis</taxon>
    </lineage>
</organism>
<accession>A0A8R1HLS1</accession>
<dbReference type="GO" id="GO:0007010">
    <property type="term" value="P:cytoskeleton organization"/>
    <property type="evidence" value="ECO:0007669"/>
    <property type="project" value="TreeGrafter"/>
</dbReference>
<dbReference type="PROSITE" id="PS50245">
    <property type="entry name" value="CAP_GLY_2"/>
    <property type="match status" value="1"/>
</dbReference>
<protein>
    <recommendedName>
        <fullName evidence="3">Tubulin-specific chaperone E</fullName>
    </recommendedName>
    <alternativeName>
        <fullName evidence="9">Tubulin-folding cofactor E</fullName>
    </alternativeName>
</protein>
<dbReference type="Gene3D" id="3.80.10.10">
    <property type="entry name" value="Ribonuclease Inhibitor"/>
    <property type="match status" value="2"/>
</dbReference>
<dbReference type="GO" id="GO:0005737">
    <property type="term" value="C:cytoplasm"/>
    <property type="evidence" value="ECO:0007669"/>
    <property type="project" value="UniProtKB-SubCell"/>
</dbReference>
<dbReference type="InterPro" id="IPR036859">
    <property type="entry name" value="CAP-Gly_dom_sf"/>
</dbReference>
<proteinExistence type="inferred from homology"/>
<evidence type="ECO:0000256" key="6">
    <source>
        <dbReference type="ARBA" id="ARBA00022737"/>
    </source>
</evidence>
<reference evidence="11" key="2">
    <citation type="submission" date="2022-06" db="UniProtKB">
        <authorList>
            <consortium name="EnsemblMetazoa"/>
        </authorList>
    </citation>
    <scope>IDENTIFICATION</scope>
    <source>
        <strain evidence="11">DF5081</strain>
    </source>
</reference>
<keyword evidence="6" id="KW-0677">Repeat</keyword>
<dbReference type="PANTHER" id="PTHR18849">
    <property type="entry name" value="LEUCINE RICH REPEAT PROTEIN"/>
    <property type="match status" value="1"/>
</dbReference>
<comment type="similarity">
    <text evidence="2">Belongs to the TBCE family.</text>
</comment>
<feature type="domain" description="CAP-Gly" evidence="10">
    <location>
        <begin position="30"/>
        <end position="66"/>
    </location>
</feature>
<evidence type="ECO:0000256" key="2">
    <source>
        <dbReference type="ARBA" id="ARBA00006286"/>
    </source>
</evidence>
<evidence type="ECO:0000256" key="8">
    <source>
        <dbReference type="ARBA" id="ARBA00026055"/>
    </source>
</evidence>
<dbReference type="InterPro" id="IPR025875">
    <property type="entry name" value="Leu-rich_rpt_4"/>
</dbReference>
<dbReference type="PROSITE" id="PS00845">
    <property type="entry name" value="CAP_GLY_1"/>
    <property type="match status" value="1"/>
</dbReference>
<evidence type="ECO:0000256" key="3">
    <source>
        <dbReference type="ARBA" id="ARBA00015004"/>
    </source>
</evidence>
<sequence>MVEIGQRVRIESNVATIRYIGEVEGYGKQIWVGLEWDDAARGKHDGVVKGKRYFQTNHPTGGSLIKAQIVPLPTDILFEIEDRYIEKNTVESEIEMTKCSKKIELIGMERTAAKQSNIEKLINIVLDNRSVGFPPPAESPQFLLCRELNLYGNLLYKWRTVRQILKYFPRVQELNLRKNRMESWCENGNGKESGEEEEDDVYSDSCKKLVLSECALNDSSIDSVLRRFPSTSEVVAFGNNLTKFSVSNTVASRLTSLDLEDNPFKSLDSIDGSFPNLTQLSLSNCGITSLVGFDGSSKFPQLEYLNLRGNAIPDWKSVNALRSLKTLKRLLYDCKHLETEKGIHAYEVVIAKLSQLVDLNRFDVSEVERRSAEIRFLNKYAGVERKEDHQKDITRLIAIHGEPTVDTAKKGLTVVKIRIECGNRVETRKLPLAMSVQKVRDMSWIGGHLKGRNSVPQRFNHSLDGRFPLE</sequence>
<evidence type="ECO:0000256" key="4">
    <source>
        <dbReference type="ARBA" id="ARBA00022490"/>
    </source>
</evidence>
<evidence type="ECO:0000256" key="5">
    <source>
        <dbReference type="ARBA" id="ARBA00022614"/>
    </source>
</evidence>
<keyword evidence="7" id="KW-0143">Chaperone</keyword>
<comment type="subunit">
    <text evidence="8">Supercomplex made of cofactors A to E. Cofactors A and D function by capturing and stabilizing tubulin in a quasi-native conformation. Cofactor E binds to the cofactor D-tubulin complex; interaction with cofactor C then causes the release of tubulin polypeptides that are committed to the native state.</text>
</comment>
<evidence type="ECO:0000313" key="12">
    <source>
        <dbReference type="Proteomes" id="UP000005237"/>
    </source>
</evidence>